<reference evidence="6 7" key="1">
    <citation type="journal article" date="2015" name="Microbiology (Mosc.)">
        <title>Genomics of the Weissella cibaria species with an examination of its metabolic traits.</title>
        <authorList>
            <person name="Lynch K.M."/>
            <person name="Lucid A."/>
            <person name="Arendt E.K."/>
            <person name="Sleator R.D."/>
            <person name="Lucey B."/>
            <person name="Coffey A."/>
        </authorList>
    </citation>
    <scope>NUCLEOTIDE SEQUENCE [LARGE SCALE GENOMIC DNA]</scope>
    <source>
        <strain evidence="6 7">MG1</strain>
    </source>
</reference>
<evidence type="ECO:0000256" key="1">
    <source>
        <dbReference type="ARBA" id="ARBA00005750"/>
    </source>
</evidence>
<protein>
    <recommendedName>
        <fullName evidence="5">Tyrosine-protein phosphatase</fullName>
        <ecNumber evidence="5">3.1.3.48</ecNumber>
    </recommendedName>
</protein>
<evidence type="ECO:0000256" key="3">
    <source>
        <dbReference type="ARBA" id="ARBA00022912"/>
    </source>
</evidence>
<dbReference type="AlphaFoldDB" id="A0A0D1JBJ9"/>
<evidence type="ECO:0000313" key="7">
    <source>
        <dbReference type="Proteomes" id="UP000032287"/>
    </source>
</evidence>
<dbReference type="Proteomes" id="UP000032287">
    <property type="component" value="Unassembled WGS sequence"/>
</dbReference>
<sequence length="255" mass="28288">MIDIHSHLLPGIDDGSDSLDISLQMARDAVADGVTHALMTPHHMNGRYVNHASDVINLTADFQTELKNANIPLTVFPSQEVRINGDLLSALDEGDILTTDDQGMYILIELPSNDVPSFTADMLFCVQQRGLTPIIVHPERNTQLMKKPDLLYDMVSSGAYTQVTASSYVGIFGKSVRAFSEDIIANGLAHMIASDAHHIPGRKYNMRAAFDKLTKQYGQSMVNEFDNNARALVNGEPLVRWHETPIKKKIFFSAY</sequence>
<dbReference type="PATRIC" id="fig|137591.25.peg.2325"/>
<dbReference type="PANTHER" id="PTHR39181:SF1">
    <property type="entry name" value="TYROSINE-PROTEIN PHOSPHATASE YWQE"/>
    <property type="match status" value="1"/>
</dbReference>
<dbReference type="PIRSF" id="PIRSF016557">
    <property type="entry name" value="Caps_synth_CpsB"/>
    <property type="match status" value="1"/>
</dbReference>
<dbReference type="EMBL" id="JWHU01000044">
    <property type="protein sequence ID" value="KIU18958.1"/>
    <property type="molecule type" value="Genomic_DNA"/>
</dbReference>
<evidence type="ECO:0000256" key="5">
    <source>
        <dbReference type="PIRNR" id="PIRNR016557"/>
    </source>
</evidence>
<dbReference type="RefSeq" id="WP_043712559.1">
    <property type="nucleotide sequence ID" value="NZ_JWHU01000044.1"/>
</dbReference>
<comment type="caution">
    <text evidence="6">The sequence shown here is derived from an EMBL/GenBank/DDBJ whole genome shotgun (WGS) entry which is preliminary data.</text>
</comment>
<keyword evidence="3 5" id="KW-0904">Protein phosphatase</keyword>
<evidence type="ECO:0000256" key="2">
    <source>
        <dbReference type="ARBA" id="ARBA00022801"/>
    </source>
</evidence>
<dbReference type="GO" id="GO:0030145">
    <property type="term" value="F:manganese ion binding"/>
    <property type="evidence" value="ECO:0007669"/>
    <property type="project" value="UniProtKB-UniRule"/>
</dbReference>
<keyword evidence="2 5" id="KW-0378">Hydrolase</keyword>
<gene>
    <name evidence="6" type="primary">ywqE_2</name>
    <name evidence="6" type="ORF">QX99_02369</name>
</gene>
<dbReference type="PANTHER" id="PTHR39181">
    <property type="entry name" value="TYROSINE-PROTEIN PHOSPHATASE YWQE"/>
    <property type="match status" value="1"/>
</dbReference>
<dbReference type="InterPro" id="IPR016195">
    <property type="entry name" value="Pol/histidinol_Pase-like"/>
</dbReference>
<comment type="similarity">
    <text evidence="1 5">Belongs to the metallo-dependent hydrolases superfamily. CpsB/CapC family.</text>
</comment>
<dbReference type="EC" id="3.1.3.48" evidence="5"/>
<dbReference type="InterPro" id="IPR016667">
    <property type="entry name" value="Caps_polysacc_synth_CpsB/CapC"/>
</dbReference>
<dbReference type="Gene3D" id="3.20.20.140">
    <property type="entry name" value="Metal-dependent hydrolases"/>
    <property type="match status" value="1"/>
</dbReference>
<keyword evidence="7" id="KW-1185">Reference proteome</keyword>
<name>A0A0D1JBJ9_9LACO</name>
<proteinExistence type="inferred from homology"/>
<organism evidence="6 7">
    <name type="scientific">Weissella cibaria</name>
    <dbReference type="NCBI Taxonomy" id="137591"/>
    <lineage>
        <taxon>Bacteria</taxon>
        <taxon>Bacillati</taxon>
        <taxon>Bacillota</taxon>
        <taxon>Bacilli</taxon>
        <taxon>Lactobacillales</taxon>
        <taxon>Lactobacillaceae</taxon>
        <taxon>Weissella</taxon>
    </lineage>
</organism>
<accession>A0A0D1JBJ9</accession>
<comment type="catalytic activity">
    <reaction evidence="4 5">
        <text>O-phospho-L-tyrosyl-[protein] + H2O = L-tyrosyl-[protein] + phosphate</text>
        <dbReference type="Rhea" id="RHEA:10684"/>
        <dbReference type="Rhea" id="RHEA-COMP:10136"/>
        <dbReference type="Rhea" id="RHEA-COMP:20101"/>
        <dbReference type="ChEBI" id="CHEBI:15377"/>
        <dbReference type="ChEBI" id="CHEBI:43474"/>
        <dbReference type="ChEBI" id="CHEBI:46858"/>
        <dbReference type="ChEBI" id="CHEBI:61978"/>
        <dbReference type="EC" id="3.1.3.48"/>
    </reaction>
</comment>
<dbReference type="STRING" id="137591.AO080_04315"/>
<dbReference type="Pfam" id="PF19567">
    <property type="entry name" value="CpsB_CapC"/>
    <property type="match status" value="1"/>
</dbReference>
<evidence type="ECO:0000256" key="4">
    <source>
        <dbReference type="ARBA" id="ARBA00051722"/>
    </source>
</evidence>
<dbReference type="SUPFAM" id="SSF89550">
    <property type="entry name" value="PHP domain-like"/>
    <property type="match status" value="1"/>
</dbReference>
<evidence type="ECO:0000313" key="6">
    <source>
        <dbReference type="EMBL" id="KIU18958.1"/>
    </source>
</evidence>
<dbReference type="GO" id="GO:0004725">
    <property type="term" value="F:protein tyrosine phosphatase activity"/>
    <property type="evidence" value="ECO:0007669"/>
    <property type="project" value="UniProtKB-UniRule"/>
</dbReference>